<dbReference type="PANTHER" id="PTHR38687">
    <property type="entry name" value="CELL DIVISION PROTEIN DEDD-RELATED"/>
    <property type="match status" value="1"/>
</dbReference>
<reference evidence="3" key="2">
    <citation type="submission" date="2023-07" db="EMBL/GenBank/DDBJ databases">
        <title>Marinomonas vulgaris A79, complete genome.</title>
        <authorList>
            <person name="Ying J.-J."/>
        </authorList>
    </citation>
    <scope>NUCLEOTIDE SEQUENCE [LARGE SCALE GENOMIC DNA]</scope>
    <source>
        <strain evidence="3">A79</strain>
    </source>
</reference>
<reference evidence="2 3" key="1">
    <citation type="submission" date="2021-04" db="EMBL/GenBank/DDBJ databases">
        <authorList>
            <person name="Sun C."/>
        </authorList>
    </citation>
    <scope>NUCLEOTIDE SEQUENCE [LARGE SCALE GENOMIC DNA]</scope>
    <source>
        <strain evidence="2 3">A79</strain>
    </source>
</reference>
<dbReference type="PANTHER" id="PTHR38687:SF1">
    <property type="entry name" value="CELL DIVISION PROTEIN DEDD"/>
    <property type="match status" value="1"/>
</dbReference>
<keyword evidence="3" id="KW-1185">Reference proteome</keyword>
<evidence type="ECO:0000313" key="3">
    <source>
        <dbReference type="Proteomes" id="UP000679722"/>
    </source>
</evidence>
<protein>
    <submittedName>
        <fullName evidence="2">SPOR domain-containing protein</fullName>
    </submittedName>
</protein>
<dbReference type="InterPro" id="IPR052521">
    <property type="entry name" value="Cell_div_SPOR-domain"/>
</dbReference>
<organism evidence="2 3">
    <name type="scientific">Marinomonas vulgaris</name>
    <dbReference type="NCBI Taxonomy" id="2823372"/>
    <lineage>
        <taxon>Bacteria</taxon>
        <taxon>Pseudomonadati</taxon>
        <taxon>Pseudomonadota</taxon>
        <taxon>Gammaproteobacteria</taxon>
        <taxon>Oceanospirillales</taxon>
        <taxon>Oceanospirillaceae</taxon>
        <taxon>Marinomonas</taxon>
    </lineage>
</organism>
<dbReference type="Gene3D" id="3.30.70.1070">
    <property type="entry name" value="Sporulation related repeat"/>
    <property type="match status" value="1"/>
</dbReference>
<dbReference type="PROSITE" id="PS51724">
    <property type="entry name" value="SPOR"/>
    <property type="match status" value="1"/>
</dbReference>
<comment type="caution">
    <text evidence="2">The sequence shown here is derived from an EMBL/GenBank/DDBJ whole genome shotgun (WGS) entry which is preliminary data.</text>
</comment>
<dbReference type="Proteomes" id="UP000679722">
    <property type="component" value="Unassembled WGS sequence"/>
</dbReference>
<sequence length="177" mass="19727">MVLSAAIVLPLVLDGERPAELDVQVQVTSPPNFPVIDIAPVQPVDSLPVNGQKRLAESESSRSEDLDTADIQLIPVPKPATDVKRLVRDEPQVSTTKVEPAAERWTVQIATFKSKDNTFRLVEKLKAANYDAYSVTTNSLYKVYVGPEFKRSTSEKMREDIKKTFKLNGIVIKYLVN</sequence>
<dbReference type="EMBL" id="JAGSSV010000023">
    <property type="protein sequence ID" value="MBR7889903.1"/>
    <property type="molecule type" value="Genomic_DNA"/>
</dbReference>
<dbReference type="Pfam" id="PF05036">
    <property type="entry name" value="SPOR"/>
    <property type="match status" value="1"/>
</dbReference>
<evidence type="ECO:0000259" key="1">
    <source>
        <dbReference type="PROSITE" id="PS51724"/>
    </source>
</evidence>
<accession>A0ABS5HE14</accession>
<dbReference type="InterPro" id="IPR036680">
    <property type="entry name" value="SPOR-like_sf"/>
</dbReference>
<name>A0ABS5HE14_9GAMM</name>
<evidence type="ECO:0000313" key="2">
    <source>
        <dbReference type="EMBL" id="MBR7889903.1"/>
    </source>
</evidence>
<gene>
    <name evidence="2" type="ORF">J9B83_13320</name>
</gene>
<dbReference type="SUPFAM" id="SSF110997">
    <property type="entry name" value="Sporulation related repeat"/>
    <property type="match status" value="1"/>
</dbReference>
<dbReference type="InterPro" id="IPR007730">
    <property type="entry name" value="SPOR-like_dom"/>
</dbReference>
<feature type="domain" description="SPOR" evidence="1">
    <location>
        <begin position="99"/>
        <end position="174"/>
    </location>
</feature>
<proteinExistence type="predicted"/>